<gene>
    <name evidence="2" type="ORF">SAMN05216167_121101</name>
</gene>
<dbReference type="RefSeq" id="WP_143100794.1">
    <property type="nucleotide sequence ID" value="NZ_FOLQ01000021.1"/>
</dbReference>
<dbReference type="Proteomes" id="UP000198598">
    <property type="component" value="Unassembled WGS sequence"/>
</dbReference>
<feature type="chain" id="PRO_5011452801" description="Beta-galactosidase" evidence="1">
    <location>
        <begin position="27"/>
        <end position="67"/>
    </location>
</feature>
<evidence type="ECO:0000256" key="1">
    <source>
        <dbReference type="SAM" id="SignalP"/>
    </source>
</evidence>
<name>A0A1I2EBV9_9BACT</name>
<accession>A0A1I2EBV9</accession>
<protein>
    <recommendedName>
        <fullName evidence="4">Beta-galactosidase</fullName>
    </recommendedName>
</protein>
<keyword evidence="1" id="KW-0732">Signal</keyword>
<sequence>MLKRLCFLSISLLVTSLMVATPGAYAQVADLPTRWTKAALADPLPLGEYPRPQLQRSEWLCLNGTWN</sequence>
<dbReference type="AlphaFoldDB" id="A0A1I2EBV9"/>
<keyword evidence="3" id="KW-1185">Reference proteome</keyword>
<dbReference type="EMBL" id="FOLQ01000021">
    <property type="protein sequence ID" value="SFE90209.1"/>
    <property type="molecule type" value="Genomic_DNA"/>
</dbReference>
<feature type="signal peptide" evidence="1">
    <location>
        <begin position="1"/>
        <end position="26"/>
    </location>
</feature>
<proteinExistence type="predicted"/>
<evidence type="ECO:0000313" key="3">
    <source>
        <dbReference type="Proteomes" id="UP000198598"/>
    </source>
</evidence>
<reference evidence="2 3" key="1">
    <citation type="submission" date="2016-10" db="EMBL/GenBank/DDBJ databases">
        <authorList>
            <person name="de Groot N.N."/>
        </authorList>
    </citation>
    <scope>NUCLEOTIDE SEQUENCE [LARGE SCALE GENOMIC DNA]</scope>
    <source>
        <strain evidence="2 3">DSM 26130</strain>
    </source>
</reference>
<organism evidence="2 3">
    <name type="scientific">Spirosoma endophyticum</name>
    <dbReference type="NCBI Taxonomy" id="662367"/>
    <lineage>
        <taxon>Bacteria</taxon>
        <taxon>Pseudomonadati</taxon>
        <taxon>Bacteroidota</taxon>
        <taxon>Cytophagia</taxon>
        <taxon>Cytophagales</taxon>
        <taxon>Cytophagaceae</taxon>
        <taxon>Spirosoma</taxon>
    </lineage>
</organism>
<evidence type="ECO:0008006" key="4">
    <source>
        <dbReference type="Google" id="ProtNLM"/>
    </source>
</evidence>
<evidence type="ECO:0000313" key="2">
    <source>
        <dbReference type="EMBL" id="SFE90209.1"/>
    </source>
</evidence>